<dbReference type="EMBL" id="CVRI01000043">
    <property type="protein sequence ID" value="CRK96166.1"/>
    <property type="molecule type" value="Genomic_DNA"/>
</dbReference>
<dbReference type="AlphaFoldDB" id="A0A1J1IB19"/>
<dbReference type="Proteomes" id="UP000183832">
    <property type="component" value="Unassembled WGS sequence"/>
</dbReference>
<accession>A0A1J1IB19</accession>
<evidence type="ECO:0000313" key="1">
    <source>
        <dbReference type="EMBL" id="CRK96166.1"/>
    </source>
</evidence>
<keyword evidence="2" id="KW-1185">Reference proteome</keyword>
<sequence>MAIKLSLALSWVEGDEKQATKKVDRRTLLRTSCISRLKQRKKNEAKKKFYDIREYSPQHNTSKLSL</sequence>
<proteinExistence type="predicted"/>
<reference evidence="1 2" key="1">
    <citation type="submission" date="2015-04" db="EMBL/GenBank/DDBJ databases">
        <authorList>
            <person name="Syromyatnikov M.Y."/>
            <person name="Popov V.N."/>
        </authorList>
    </citation>
    <scope>NUCLEOTIDE SEQUENCE [LARGE SCALE GENOMIC DNA]</scope>
</reference>
<gene>
    <name evidence="1" type="ORF">CLUMA_CG009595</name>
</gene>
<organism evidence="1 2">
    <name type="scientific">Clunio marinus</name>
    <dbReference type="NCBI Taxonomy" id="568069"/>
    <lineage>
        <taxon>Eukaryota</taxon>
        <taxon>Metazoa</taxon>
        <taxon>Ecdysozoa</taxon>
        <taxon>Arthropoda</taxon>
        <taxon>Hexapoda</taxon>
        <taxon>Insecta</taxon>
        <taxon>Pterygota</taxon>
        <taxon>Neoptera</taxon>
        <taxon>Endopterygota</taxon>
        <taxon>Diptera</taxon>
        <taxon>Nematocera</taxon>
        <taxon>Chironomoidea</taxon>
        <taxon>Chironomidae</taxon>
        <taxon>Clunio</taxon>
    </lineage>
</organism>
<evidence type="ECO:0000313" key="2">
    <source>
        <dbReference type="Proteomes" id="UP000183832"/>
    </source>
</evidence>
<protein>
    <submittedName>
        <fullName evidence="1">CLUMA_CG009595, isoform A</fullName>
    </submittedName>
</protein>
<name>A0A1J1IB19_9DIPT</name>